<protein>
    <submittedName>
        <fullName evidence="1">Uncharacterized protein</fullName>
    </submittedName>
</protein>
<proteinExistence type="predicted"/>
<accession>A0A160TXQ0</accession>
<gene>
    <name evidence="1" type="ORF">MGWOODY_XGa1571</name>
</gene>
<sequence>MVVMVTHGFPLLEHCNCERDYRKIHILSQASARRWLVESERSS</sequence>
<dbReference type="AlphaFoldDB" id="A0A160TXQ0"/>
<evidence type="ECO:0000313" key="1">
    <source>
        <dbReference type="EMBL" id="CUS55347.1"/>
    </source>
</evidence>
<organism evidence="1">
    <name type="scientific">hydrothermal vent metagenome</name>
    <dbReference type="NCBI Taxonomy" id="652676"/>
    <lineage>
        <taxon>unclassified sequences</taxon>
        <taxon>metagenomes</taxon>
        <taxon>ecological metagenomes</taxon>
    </lineage>
</organism>
<dbReference type="EMBL" id="CZRL01000135">
    <property type="protein sequence ID" value="CUS55347.1"/>
    <property type="molecule type" value="Genomic_DNA"/>
</dbReference>
<reference evidence="1" key="1">
    <citation type="submission" date="2015-10" db="EMBL/GenBank/DDBJ databases">
        <authorList>
            <person name="Gilbert D.G."/>
        </authorList>
    </citation>
    <scope>NUCLEOTIDE SEQUENCE</scope>
</reference>
<name>A0A160TXQ0_9ZZZZ</name>